<keyword evidence="3" id="KW-1185">Reference proteome</keyword>
<evidence type="ECO:0000313" key="2">
    <source>
        <dbReference type="EMBL" id="WFD42386.1"/>
    </source>
</evidence>
<dbReference type="GO" id="GO:0070291">
    <property type="term" value="P:N-acylethanolamine metabolic process"/>
    <property type="evidence" value="ECO:0007669"/>
    <property type="project" value="TreeGrafter"/>
</dbReference>
<evidence type="ECO:0000259" key="1">
    <source>
        <dbReference type="Pfam" id="PF12706"/>
    </source>
</evidence>
<dbReference type="Pfam" id="PF12706">
    <property type="entry name" value="Lactamase_B_2"/>
    <property type="match status" value="1"/>
</dbReference>
<organism evidence="2 3">
    <name type="scientific">Malassezia psittaci</name>
    <dbReference type="NCBI Taxonomy" id="1821823"/>
    <lineage>
        <taxon>Eukaryota</taxon>
        <taxon>Fungi</taxon>
        <taxon>Dikarya</taxon>
        <taxon>Basidiomycota</taxon>
        <taxon>Ustilaginomycotina</taxon>
        <taxon>Malasseziomycetes</taxon>
        <taxon>Malasseziales</taxon>
        <taxon>Malasseziaceae</taxon>
        <taxon>Malassezia</taxon>
    </lineage>
</organism>
<name>A0AAF0F9T9_9BASI</name>
<proteinExistence type="predicted"/>
<gene>
    <name evidence="2" type="ORF">MPSI1_001028</name>
</gene>
<sequence length="396" mass="45258">MEVLRALGRRPFRTVGCVVGVWAGAWSVFYLMQEARRHWELRSRQKKYSLLARDHETDEAWFGLANANERKNISSRFAPLRFCGRYLNVTPEWREQGMWEWFWWKVVHTALYHGRFGWDGGYAHDQSTEEGRWRIEKLLPVESLDSERLWGKDVKPAAPSSGITYTCHFDHLDLSVIRWIPPKTRWIVPKGVAPLLVRNGVAAQQIKELSWWEETETGLPVSVRGNSGPEQVDRSMKVAAVPASHWSARTPFDTNASLWSSYAVSVEAEQEKPARFFFCGDSGYSPSLFKAIGRMYGPFALAAIPIGSYEPRWHLSLQHMDPHGSVCVAQDIGARKSFATHWGTWNMSGALSHYHTYTDERWDDPPKDLEHALEAEHQPSSYLETVAFGATHAVPM</sequence>
<feature type="domain" description="Metallo-beta-lactamase" evidence="1">
    <location>
        <begin position="167"/>
        <end position="342"/>
    </location>
</feature>
<dbReference type="PANTHER" id="PTHR15032">
    <property type="entry name" value="N-ACYL-PHOSPHATIDYLETHANOLAMINE-HYDROLYZING PHOSPHOLIPASE D"/>
    <property type="match status" value="1"/>
</dbReference>
<reference evidence="2" key="1">
    <citation type="submission" date="2023-02" db="EMBL/GenBank/DDBJ databases">
        <title>Mating type loci evolution in Malassezia.</title>
        <authorList>
            <person name="Coelho M.A."/>
        </authorList>
    </citation>
    <scope>NUCLEOTIDE SEQUENCE</scope>
    <source>
        <strain evidence="2">CBS 14136</strain>
    </source>
</reference>
<dbReference type="GO" id="GO:0070290">
    <property type="term" value="F:N-acylphosphatidylethanolamine-specific phospholipase D activity"/>
    <property type="evidence" value="ECO:0007669"/>
    <property type="project" value="UniProtKB-EC"/>
</dbReference>
<dbReference type="AlphaFoldDB" id="A0AAF0F9T9"/>
<dbReference type="EMBL" id="CP118375">
    <property type="protein sequence ID" value="WFD42386.1"/>
    <property type="molecule type" value="Genomic_DNA"/>
</dbReference>
<keyword evidence="2" id="KW-0378">Hydrolase</keyword>
<dbReference type="EC" id="3.1.4.54" evidence="2"/>
<protein>
    <submittedName>
        <fullName evidence="2">N-acetylphosphatidylethanolamine-hydrolyzing phospholipase D</fullName>
        <ecNumber evidence="2">3.1.4.54</ecNumber>
    </submittedName>
</protein>
<dbReference type="Gene3D" id="3.60.15.10">
    <property type="entry name" value="Ribonuclease Z/Hydroxyacylglutathione hydrolase-like"/>
    <property type="match status" value="1"/>
</dbReference>
<dbReference type="SUPFAM" id="SSF56281">
    <property type="entry name" value="Metallo-hydrolase/oxidoreductase"/>
    <property type="match status" value="1"/>
</dbReference>
<evidence type="ECO:0000313" key="3">
    <source>
        <dbReference type="Proteomes" id="UP001214628"/>
    </source>
</evidence>
<dbReference type="PANTHER" id="PTHR15032:SF35">
    <property type="entry name" value="METALLO-BETA-LACTAMASE DOMAIN-CONTAINING PROTEIN"/>
    <property type="match status" value="1"/>
</dbReference>
<dbReference type="GO" id="GO:0005737">
    <property type="term" value="C:cytoplasm"/>
    <property type="evidence" value="ECO:0007669"/>
    <property type="project" value="TreeGrafter"/>
</dbReference>
<dbReference type="GO" id="GO:0070292">
    <property type="term" value="P:N-acylphosphatidylethanolamine metabolic process"/>
    <property type="evidence" value="ECO:0007669"/>
    <property type="project" value="TreeGrafter"/>
</dbReference>
<accession>A0AAF0F9T9</accession>
<dbReference type="InterPro" id="IPR001279">
    <property type="entry name" value="Metallo-B-lactamas"/>
</dbReference>
<dbReference type="InterPro" id="IPR036866">
    <property type="entry name" value="RibonucZ/Hydroxyglut_hydro"/>
</dbReference>
<dbReference type="Proteomes" id="UP001214628">
    <property type="component" value="Chromosome 1"/>
</dbReference>